<dbReference type="EMBL" id="CAJNOT010003638">
    <property type="protein sequence ID" value="CAF1393636.1"/>
    <property type="molecule type" value="Genomic_DNA"/>
</dbReference>
<dbReference type="Pfam" id="PF04218">
    <property type="entry name" value="CENP-B_N"/>
    <property type="match status" value="1"/>
</dbReference>
<dbReference type="AlphaFoldDB" id="A0A815KBX8"/>
<organism evidence="3 4">
    <name type="scientific">Rotaria sordida</name>
    <dbReference type="NCBI Taxonomy" id="392033"/>
    <lineage>
        <taxon>Eukaryota</taxon>
        <taxon>Metazoa</taxon>
        <taxon>Spiralia</taxon>
        <taxon>Gnathifera</taxon>
        <taxon>Rotifera</taxon>
        <taxon>Eurotatoria</taxon>
        <taxon>Bdelloidea</taxon>
        <taxon>Philodinida</taxon>
        <taxon>Philodinidae</taxon>
        <taxon>Rotaria</taxon>
    </lineage>
</organism>
<dbReference type="InterPro" id="IPR009057">
    <property type="entry name" value="Homeodomain-like_sf"/>
</dbReference>
<gene>
    <name evidence="3" type="ORF">ZHD862_LOCUS32754</name>
</gene>
<feature type="region of interest" description="Disordered" evidence="1">
    <location>
        <begin position="18"/>
        <end position="43"/>
    </location>
</feature>
<sequence>MDNDLIANCHLLPLNIDDHQVDSDSNSENSSIDSDIEVDDSEHVNDDFIRLNLSTDDNNSEDEVESLTYSSDNEEVIYLQTANTSSTLTTTTTANSATTASATATSTSTSLPATTTANNSSATPTHHKRRQWTLKEKMKILSEHNKGASLHNLELKYKCTRKMIREWKKNENKLIKLLKEKGTKSKKRKRIGGASAKLLYPDLDEHLIE</sequence>
<accession>A0A815KBX8</accession>
<comment type="caution">
    <text evidence="3">The sequence shown here is derived from an EMBL/GenBank/DDBJ whole genome shotgun (WGS) entry which is preliminary data.</text>
</comment>
<evidence type="ECO:0000256" key="1">
    <source>
        <dbReference type="SAM" id="MobiDB-lite"/>
    </source>
</evidence>
<reference evidence="3" key="1">
    <citation type="submission" date="2021-02" db="EMBL/GenBank/DDBJ databases">
        <authorList>
            <person name="Nowell W R."/>
        </authorList>
    </citation>
    <scope>NUCLEOTIDE SEQUENCE</scope>
</reference>
<dbReference type="SUPFAM" id="SSF46689">
    <property type="entry name" value="Homeodomain-like"/>
    <property type="match status" value="1"/>
</dbReference>
<evidence type="ECO:0000313" key="4">
    <source>
        <dbReference type="Proteomes" id="UP000663864"/>
    </source>
</evidence>
<protein>
    <recommendedName>
        <fullName evidence="2">HTH psq-type domain-containing protein</fullName>
    </recommendedName>
</protein>
<evidence type="ECO:0000259" key="2">
    <source>
        <dbReference type="Pfam" id="PF04218"/>
    </source>
</evidence>
<dbReference type="GO" id="GO:0003677">
    <property type="term" value="F:DNA binding"/>
    <property type="evidence" value="ECO:0007669"/>
    <property type="project" value="InterPro"/>
</dbReference>
<dbReference type="Proteomes" id="UP000663864">
    <property type="component" value="Unassembled WGS sequence"/>
</dbReference>
<feature type="compositionally biased region" description="Low complexity" evidence="1">
    <location>
        <begin position="23"/>
        <end position="33"/>
    </location>
</feature>
<feature type="compositionally biased region" description="Low complexity" evidence="1">
    <location>
        <begin position="88"/>
        <end position="124"/>
    </location>
</feature>
<proteinExistence type="predicted"/>
<evidence type="ECO:0000313" key="3">
    <source>
        <dbReference type="EMBL" id="CAF1393636.1"/>
    </source>
</evidence>
<name>A0A815KBX8_9BILA</name>
<feature type="domain" description="HTH psq-type" evidence="2">
    <location>
        <begin position="128"/>
        <end position="176"/>
    </location>
</feature>
<dbReference type="InterPro" id="IPR007889">
    <property type="entry name" value="HTH_Psq"/>
</dbReference>
<feature type="region of interest" description="Disordered" evidence="1">
    <location>
        <begin position="88"/>
        <end position="129"/>
    </location>
</feature>